<dbReference type="AlphaFoldDB" id="A0A1V3NCX9"/>
<dbReference type="EMBL" id="MVBK01000099">
    <property type="protein sequence ID" value="OOG22636.1"/>
    <property type="molecule type" value="Genomic_DNA"/>
</dbReference>
<feature type="binding site" description="type 1 copper site" evidence="12">
    <location>
        <position position="133"/>
    </location>
    <ligand>
        <name>Cu cation</name>
        <dbReference type="ChEBI" id="CHEBI:23378"/>
        <label>1</label>
    </ligand>
</feature>
<evidence type="ECO:0000259" key="15">
    <source>
        <dbReference type="Pfam" id="PF07732"/>
    </source>
</evidence>
<dbReference type="InterPro" id="IPR001287">
    <property type="entry name" value="NO2-reductase_Cu"/>
</dbReference>
<dbReference type="SMR" id="A0A1V3NCX9"/>
<evidence type="ECO:0000256" key="7">
    <source>
        <dbReference type="ARBA" id="ARBA00022723"/>
    </source>
</evidence>
<comment type="similarity">
    <text evidence="3">Belongs to the multicopper oxidase family.</text>
</comment>
<comment type="subunit">
    <text evidence="4">Homotrimer.</text>
</comment>
<proteinExistence type="inferred from homology"/>
<dbReference type="PANTHER" id="PTHR11709">
    <property type="entry name" value="MULTI-COPPER OXIDASE"/>
    <property type="match status" value="1"/>
</dbReference>
<dbReference type="EC" id="1.7.2.1" evidence="5"/>
<feature type="binding site" description="type 1 copper site" evidence="12">
    <location>
        <position position="83"/>
    </location>
    <ligand>
        <name>Cu cation</name>
        <dbReference type="ChEBI" id="CHEBI:23378"/>
        <label>1</label>
    </ligand>
</feature>
<dbReference type="OrthoDB" id="9757546at2"/>
<dbReference type="RefSeq" id="WP_077279866.1">
    <property type="nucleotide sequence ID" value="NZ_MVBK01000099.1"/>
</dbReference>
<dbReference type="Gene3D" id="2.60.40.420">
    <property type="entry name" value="Cupredoxins - blue copper proteins"/>
    <property type="match status" value="2"/>
</dbReference>
<protein>
    <recommendedName>
        <fullName evidence="6">Copper-containing nitrite reductase</fullName>
        <ecNumber evidence="5">1.7.2.1</ecNumber>
    </recommendedName>
</protein>
<evidence type="ECO:0000256" key="10">
    <source>
        <dbReference type="ARBA" id="ARBA00023008"/>
    </source>
</evidence>
<feature type="binding site" description="type 1 copper site" evidence="12">
    <location>
        <position position="126"/>
    </location>
    <ligand>
        <name>Cu cation</name>
        <dbReference type="ChEBI" id="CHEBI:23378"/>
        <label>1</label>
    </ligand>
</feature>
<accession>A0A1V3NCX9</accession>
<dbReference type="GO" id="GO:0050421">
    <property type="term" value="F:nitrite reductase (NO-forming) activity"/>
    <property type="evidence" value="ECO:0007669"/>
    <property type="project" value="UniProtKB-EC"/>
</dbReference>
<sequence length="339" mass="38709">MPMTIRLTLTILLLIAVPTVMAEVRQFEMTIEEVEIDVAPNFTAQVWGFNGQVPGPLIRVQEGDEVEVTVHNLTGLSHTVHWHGIFQTGTWQSDGVPHVTQHPIEPGESYTYRFVADKVGSLWYHCHVNVNEHVGIRGMWGPLIVEPKEPTALEQKVTHEAILMFSGWSAKYADSYGDGPRPGDALNYFSINGKSFPMTQPIRVREGDVLRMRLFAATIPVAFHLHGHDMIVTHKDGKLLPEPYEVDVVGMQPGERYDVIVHMNNPGLWMTHDHIDHHTTNNGREHGGSMLVVEYEEIEKPEWYDWKNIEYQPDFYMIESMRKPFGLHDIPVHRGRDLN</sequence>
<dbReference type="Pfam" id="PF07731">
    <property type="entry name" value="Cu-oxidase_2"/>
    <property type="match status" value="1"/>
</dbReference>
<comment type="cofactor">
    <cofactor evidence="2 12">
        <name>Cu(2+)</name>
        <dbReference type="ChEBI" id="CHEBI:29036"/>
    </cofactor>
</comment>
<evidence type="ECO:0000256" key="5">
    <source>
        <dbReference type="ARBA" id="ARBA00011882"/>
    </source>
</evidence>
<organism evidence="16 17">
    <name type="scientific">Thioalkalivibrio denitrificans</name>
    <dbReference type="NCBI Taxonomy" id="108003"/>
    <lineage>
        <taxon>Bacteria</taxon>
        <taxon>Pseudomonadati</taxon>
        <taxon>Pseudomonadota</taxon>
        <taxon>Gammaproteobacteria</taxon>
        <taxon>Chromatiales</taxon>
        <taxon>Ectothiorhodospiraceae</taxon>
        <taxon>Thioalkalivibrio</taxon>
    </lineage>
</organism>
<keyword evidence="9" id="KW-0560">Oxidoreductase</keyword>
<evidence type="ECO:0000256" key="3">
    <source>
        <dbReference type="ARBA" id="ARBA00010609"/>
    </source>
</evidence>
<keyword evidence="17" id="KW-1185">Reference proteome</keyword>
<dbReference type="SUPFAM" id="SSF49503">
    <property type="entry name" value="Cupredoxins"/>
    <property type="match status" value="2"/>
</dbReference>
<dbReference type="STRING" id="108003.B1C78_14450"/>
<reference evidence="16 17" key="1">
    <citation type="submission" date="2017-02" db="EMBL/GenBank/DDBJ databases">
        <title>Genomic diversity within the haloalkaliphilic genus Thioalkalivibrio.</title>
        <authorList>
            <person name="Ahn A.-C."/>
            <person name="Meier-Kolthoff J."/>
            <person name="Overmars L."/>
            <person name="Richter M."/>
            <person name="Woyke T."/>
            <person name="Sorokin D.Y."/>
            <person name="Muyzer G."/>
        </authorList>
    </citation>
    <scope>NUCLEOTIDE SEQUENCE [LARGE SCALE GENOMIC DNA]</scope>
    <source>
        <strain evidence="16 17">ALJD</strain>
    </source>
</reference>
<evidence type="ECO:0000256" key="6">
    <source>
        <dbReference type="ARBA" id="ARBA00017290"/>
    </source>
</evidence>
<evidence type="ECO:0000256" key="11">
    <source>
        <dbReference type="ARBA" id="ARBA00049340"/>
    </source>
</evidence>
<feature type="domain" description="Plastocyanin-like" evidence="14">
    <location>
        <begin position="188"/>
        <end position="281"/>
    </location>
</feature>
<evidence type="ECO:0000313" key="16">
    <source>
        <dbReference type="EMBL" id="OOG22636.1"/>
    </source>
</evidence>
<keyword evidence="10 12" id="KW-0186">Copper</keyword>
<dbReference type="InterPro" id="IPR045087">
    <property type="entry name" value="Cu-oxidase_fam"/>
</dbReference>
<dbReference type="InterPro" id="IPR008972">
    <property type="entry name" value="Cupredoxin"/>
</dbReference>
<evidence type="ECO:0000313" key="17">
    <source>
        <dbReference type="Proteomes" id="UP000189462"/>
    </source>
</evidence>
<dbReference type="Pfam" id="PF07732">
    <property type="entry name" value="Cu-oxidase_3"/>
    <property type="match status" value="1"/>
</dbReference>
<feature type="signal peptide" evidence="13">
    <location>
        <begin position="1"/>
        <end position="22"/>
    </location>
</feature>
<evidence type="ECO:0000256" key="4">
    <source>
        <dbReference type="ARBA" id="ARBA00011233"/>
    </source>
</evidence>
<feature type="chain" id="PRO_5012550530" description="Copper-containing nitrite reductase" evidence="13">
    <location>
        <begin position="23"/>
        <end position="339"/>
    </location>
</feature>
<evidence type="ECO:0000256" key="8">
    <source>
        <dbReference type="ARBA" id="ARBA00022737"/>
    </source>
</evidence>
<feature type="binding site" description="type 1 copper site" evidence="12">
    <location>
        <position position="139"/>
    </location>
    <ligand>
        <name>Cu cation</name>
        <dbReference type="ChEBI" id="CHEBI:23378"/>
        <label>1</label>
    </ligand>
</feature>
<gene>
    <name evidence="16" type="ORF">B1C78_14450</name>
</gene>
<dbReference type="GO" id="GO:0005507">
    <property type="term" value="F:copper ion binding"/>
    <property type="evidence" value="ECO:0007669"/>
    <property type="project" value="InterPro"/>
</dbReference>
<evidence type="ECO:0000256" key="2">
    <source>
        <dbReference type="ARBA" id="ARBA00001973"/>
    </source>
</evidence>
<name>A0A1V3NCX9_9GAMM</name>
<feature type="binding site" description="type 1 copper site" evidence="12">
    <location>
        <position position="78"/>
    </location>
    <ligand>
        <name>Cu cation</name>
        <dbReference type="ChEBI" id="CHEBI:23378"/>
        <label>1</label>
    </ligand>
</feature>
<dbReference type="CDD" id="cd13859">
    <property type="entry name" value="CuRO_D1_2dMcoN_like"/>
    <property type="match status" value="1"/>
</dbReference>
<feature type="domain" description="Plastocyanin-like" evidence="15">
    <location>
        <begin position="33"/>
        <end position="149"/>
    </location>
</feature>
<keyword evidence="7 12" id="KW-0479">Metal-binding</keyword>
<dbReference type="PRINTS" id="PR00695">
    <property type="entry name" value="CUNO2RDTASE"/>
</dbReference>
<comment type="caution">
    <text evidence="16">The sequence shown here is derived from an EMBL/GenBank/DDBJ whole genome shotgun (WGS) entry which is preliminary data.</text>
</comment>
<dbReference type="InterPro" id="IPR011706">
    <property type="entry name" value="Cu-oxidase_C"/>
</dbReference>
<evidence type="ECO:0000259" key="14">
    <source>
        <dbReference type="Pfam" id="PF07731"/>
    </source>
</evidence>
<evidence type="ECO:0000256" key="9">
    <source>
        <dbReference type="ARBA" id="ARBA00023002"/>
    </source>
</evidence>
<comment type="cofactor">
    <cofactor evidence="1 12">
        <name>Cu(+)</name>
        <dbReference type="ChEBI" id="CHEBI:49552"/>
    </cofactor>
</comment>
<evidence type="ECO:0000256" key="12">
    <source>
        <dbReference type="PIRSR" id="PIRSR601287-1"/>
    </source>
</evidence>
<dbReference type="InterPro" id="IPR011707">
    <property type="entry name" value="Cu-oxidase-like_N"/>
</dbReference>
<feature type="binding site" description="type 1 copper site" evidence="12">
    <location>
        <position position="125"/>
    </location>
    <ligand>
        <name>Cu cation</name>
        <dbReference type="ChEBI" id="CHEBI:23378"/>
        <label>1</label>
    </ligand>
</feature>
<keyword evidence="8" id="KW-0677">Repeat</keyword>
<dbReference type="PANTHER" id="PTHR11709:SF394">
    <property type="entry name" value="FI03373P-RELATED"/>
    <property type="match status" value="1"/>
</dbReference>
<evidence type="ECO:0000256" key="13">
    <source>
        <dbReference type="SAM" id="SignalP"/>
    </source>
</evidence>
<evidence type="ECO:0000256" key="1">
    <source>
        <dbReference type="ARBA" id="ARBA00001960"/>
    </source>
</evidence>
<dbReference type="CDD" id="cd04202">
    <property type="entry name" value="CuRO_D2_2dMcoN_like"/>
    <property type="match status" value="1"/>
</dbReference>
<dbReference type="Proteomes" id="UP000189462">
    <property type="component" value="Unassembled WGS sequence"/>
</dbReference>
<keyword evidence="13" id="KW-0732">Signal</keyword>
<comment type="catalytic activity">
    <reaction evidence="11">
        <text>nitric oxide + Fe(III)-[cytochrome c] + H2O = Fe(II)-[cytochrome c] + nitrite + 2 H(+)</text>
        <dbReference type="Rhea" id="RHEA:15233"/>
        <dbReference type="Rhea" id="RHEA-COMP:10350"/>
        <dbReference type="Rhea" id="RHEA-COMP:14399"/>
        <dbReference type="ChEBI" id="CHEBI:15377"/>
        <dbReference type="ChEBI" id="CHEBI:15378"/>
        <dbReference type="ChEBI" id="CHEBI:16301"/>
        <dbReference type="ChEBI" id="CHEBI:16480"/>
        <dbReference type="ChEBI" id="CHEBI:29033"/>
        <dbReference type="ChEBI" id="CHEBI:29034"/>
        <dbReference type="EC" id="1.7.2.1"/>
    </reaction>
</comment>